<evidence type="ECO:0000313" key="3">
    <source>
        <dbReference type="EMBL" id="OQV19127.1"/>
    </source>
</evidence>
<gene>
    <name evidence="3" type="ORF">BV898_06766</name>
</gene>
<dbReference type="EMBL" id="MTYJ01000042">
    <property type="protein sequence ID" value="OQV19127.1"/>
    <property type="molecule type" value="Genomic_DNA"/>
</dbReference>
<dbReference type="AlphaFoldDB" id="A0A1W0WVE1"/>
<feature type="compositionally biased region" description="Basic and acidic residues" evidence="1">
    <location>
        <begin position="85"/>
        <end position="103"/>
    </location>
</feature>
<reference evidence="4" key="1">
    <citation type="submission" date="2017-01" db="EMBL/GenBank/DDBJ databases">
        <title>Comparative genomics of anhydrobiosis in the tardigrade Hypsibius dujardini.</title>
        <authorList>
            <person name="Yoshida Y."/>
            <person name="Koutsovoulos G."/>
            <person name="Laetsch D."/>
            <person name="Stevens L."/>
            <person name="Kumar S."/>
            <person name="Horikawa D."/>
            <person name="Ishino K."/>
            <person name="Komine S."/>
            <person name="Tomita M."/>
            <person name="Blaxter M."/>
            <person name="Arakawa K."/>
        </authorList>
    </citation>
    <scope>NUCLEOTIDE SEQUENCE [LARGE SCALE GENOMIC DNA]</scope>
    <source>
        <strain evidence="4">Z151</strain>
    </source>
</reference>
<keyword evidence="2" id="KW-0812">Transmembrane</keyword>
<evidence type="ECO:0000256" key="2">
    <source>
        <dbReference type="SAM" id="Phobius"/>
    </source>
</evidence>
<feature type="transmembrane region" description="Helical" evidence="2">
    <location>
        <begin position="6"/>
        <end position="30"/>
    </location>
</feature>
<protein>
    <submittedName>
        <fullName evidence="3">Uncharacterized protein</fullName>
    </submittedName>
</protein>
<proteinExistence type="predicted"/>
<accession>A0A1W0WVE1</accession>
<name>A0A1W0WVE1_HYPEX</name>
<keyword evidence="4" id="KW-1185">Reference proteome</keyword>
<evidence type="ECO:0000256" key="1">
    <source>
        <dbReference type="SAM" id="MobiDB-lite"/>
    </source>
</evidence>
<keyword evidence="2" id="KW-0472">Membrane</keyword>
<feature type="region of interest" description="Disordered" evidence="1">
    <location>
        <begin position="85"/>
        <end position="117"/>
    </location>
</feature>
<sequence length="204" mass="21788">MDTDFTFWLVLSMLILLIITSITVLIRACIGDLCVGIFDRLFNFPIPGTGGISGGNSRDVEASVQAAPREPVVYVISPQLVMERRRSGRREQRELPPRWRESPPADGAYNGLCSTPPPAYEPPPAYHSLLHGSWRRRHKSLTGSVGSSLLEGLGGGGNTTATSSSTAPVSPEPPPSSPSSSPSPAVLPEVHVSVVVLEASAHWL</sequence>
<organism evidence="3 4">
    <name type="scientific">Hypsibius exemplaris</name>
    <name type="common">Freshwater tardigrade</name>
    <dbReference type="NCBI Taxonomy" id="2072580"/>
    <lineage>
        <taxon>Eukaryota</taxon>
        <taxon>Metazoa</taxon>
        <taxon>Ecdysozoa</taxon>
        <taxon>Tardigrada</taxon>
        <taxon>Eutardigrada</taxon>
        <taxon>Parachela</taxon>
        <taxon>Hypsibioidea</taxon>
        <taxon>Hypsibiidae</taxon>
        <taxon>Hypsibius</taxon>
    </lineage>
</organism>
<comment type="caution">
    <text evidence="3">The sequence shown here is derived from an EMBL/GenBank/DDBJ whole genome shotgun (WGS) entry which is preliminary data.</text>
</comment>
<dbReference type="Proteomes" id="UP000192578">
    <property type="component" value="Unassembled WGS sequence"/>
</dbReference>
<feature type="compositionally biased region" description="Low complexity" evidence="1">
    <location>
        <begin position="159"/>
        <end position="169"/>
    </location>
</feature>
<keyword evidence="2" id="KW-1133">Transmembrane helix</keyword>
<evidence type="ECO:0000313" key="4">
    <source>
        <dbReference type="Proteomes" id="UP000192578"/>
    </source>
</evidence>
<feature type="region of interest" description="Disordered" evidence="1">
    <location>
        <begin position="145"/>
        <end position="186"/>
    </location>
</feature>